<dbReference type="Gene3D" id="1.10.10.60">
    <property type="entry name" value="Homeodomain-like"/>
    <property type="match status" value="1"/>
</dbReference>
<feature type="domain" description="Myb-like" evidence="1">
    <location>
        <begin position="8"/>
        <end position="55"/>
    </location>
</feature>
<dbReference type="EMBL" id="CATOUU010000687">
    <property type="protein sequence ID" value="CAI9941221.1"/>
    <property type="molecule type" value="Genomic_DNA"/>
</dbReference>
<evidence type="ECO:0000313" key="2">
    <source>
        <dbReference type="EMBL" id="CAI9941221.1"/>
    </source>
</evidence>
<sequence>MSIKPNPNKQPWKETEIKQFFVCYELYGNDYHSYTLHLNRTYSQIKAFYHNWLRKQFADIPFQLKRRKPQK</sequence>
<protein>
    <submittedName>
        <fullName evidence="2">Homeobox-like domain superfamily</fullName>
    </submittedName>
    <submittedName>
        <fullName evidence="3">Homeobox-like_domain superfamily</fullName>
    </submittedName>
</protein>
<proteinExistence type="predicted"/>
<keyword evidence="2" id="KW-0371">Homeobox</keyword>
<comment type="caution">
    <text evidence="2">The sequence shown here is derived from an EMBL/GenBank/DDBJ whole genome shotgun (WGS) entry which is preliminary data.</text>
</comment>
<evidence type="ECO:0000313" key="4">
    <source>
        <dbReference type="Proteomes" id="UP001642409"/>
    </source>
</evidence>
<dbReference type="InterPro" id="IPR001005">
    <property type="entry name" value="SANT/Myb"/>
</dbReference>
<keyword evidence="4" id="KW-1185">Reference proteome</keyword>
<keyword evidence="2" id="KW-0238">DNA-binding</keyword>
<reference evidence="2" key="1">
    <citation type="submission" date="2023-06" db="EMBL/GenBank/DDBJ databases">
        <authorList>
            <person name="Kurt Z."/>
        </authorList>
    </citation>
    <scope>NUCLEOTIDE SEQUENCE</scope>
</reference>
<dbReference type="EMBL" id="CAXDID020000075">
    <property type="protein sequence ID" value="CAL6016215.1"/>
    <property type="molecule type" value="Genomic_DNA"/>
</dbReference>
<dbReference type="SUPFAM" id="SSF46689">
    <property type="entry name" value="Homeodomain-like"/>
    <property type="match status" value="1"/>
</dbReference>
<dbReference type="AlphaFoldDB" id="A0AA86PKY8"/>
<dbReference type="SMART" id="SM00717">
    <property type="entry name" value="SANT"/>
    <property type="match status" value="1"/>
</dbReference>
<name>A0AA86PKY8_9EUKA</name>
<organism evidence="2">
    <name type="scientific">Hexamita inflata</name>
    <dbReference type="NCBI Taxonomy" id="28002"/>
    <lineage>
        <taxon>Eukaryota</taxon>
        <taxon>Metamonada</taxon>
        <taxon>Diplomonadida</taxon>
        <taxon>Hexamitidae</taxon>
        <taxon>Hexamitinae</taxon>
        <taxon>Hexamita</taxon>
    </lineage>
</organism>
<evidence type="ECO:0000259" key="1">
    <source>
        <dbReference type="SMART" id="SM00717"/>
    </source>
</evidence>
<dbReference type="GO" id="GO:0003677">
    <property type="term" value="F:DNA binding"/>
    <property type="evidence" value="ECO:0007669"/>
    <property type="project" value="UniProtKB-KW"/>
</dbReference>
<gene>
    <name evidence="3" type="ORF">HINF_LOCUS25404</name>
    <name evidence="2" type="ORF">HINF_LOCUS28866</name>
</gene>
<evidence type="ECO:0000313" key="3">
    <source>
        <dbReference type="EMBL" id="CAL6016215.1"/>
    </source>
</evidence>
<dbReference type="Proteomes" id="UP001642409">
    <property type="component" value="Unassembled WGS sequence"/>
</dbReference>
<dbReference type="InterPro" id="IPR009057">
    <property type="entry name" value="Homeodomain-like_sf"/>
</dbReference>
<dbReference type="Pfam" id="PF00249">
    <property type="entry name" value="Myb_DNA-binding"/>
    <property type="match status" value="1"/>
</dbReference>
<accession>A0AA86PKY8</accession>
<reference evidence="3 4" key="2">
    <citation type="submission" date="2024-07" db="EMBL/GenBank/DDBJ databases">
        <authorList>
            <person name="Akdeniz Z."/>
        </authorList>
    </citation>
    <scope>NUCLEOTIDE SEQUENCE [LARGE SCALE GENOMIC DNA]</scope>
</reference>